<dbReference type="InterPro" id="IPR001227">
    <property type="entry name" value="Ac_transferase_dom_sf"/>
</dbReference>
<feature type="region of interest" description="Disordered" evidence="5">
    <location>
        <begin position="3266"/>
        <end position="3294"/>
    </location>
</feature>
<feature type="compositionally biased region" description="Low complexity" evidence="5">
    <location>
        <begin position="5241"/>
        <end position="5273"/>
    </location>
</feature>
<dbReference type="PROSITE" id="PS00606">
    <property type="entry name" value="KS3_1"/>
    <property type="match status" value="3"/>
</dbReference>
<dbReference type="InterPro" id="IPR009081">
    <property type="entry name" value="PP-bd_ACP"/>
</dbReference>
<evidence type="ECO:0000313" key="10">
    <source>
        <dbReference type="Proteomes" id="UP001370348"/>
    </source>
</evidence>
<name>A0ABZ2MAR7_9BACT</name>
<evidence type="ECO:0000259" key="7">
    <source>
        <dbReference type="PROSITE" id="PS52004"/>
    </source>
</evidence>
<sequence length="5440" mass="577827">MSENRSTEEKLRTYLKQAMTELQDTHERLRAAEEKWHDPIAIVAMGCRYPGGVRSPEDLWELLREGRDVISGFPQNRGWDLDALYDPDPDAHGKCYTREGGFLHDADLFDPAFFGISPRETLAVDPQQRLLLETSWEVFERAGIDPATLEGSRTGVFAGVIYNDYGARLPSAPGDLEGYIDLGSAGSVASGRIAYTFGFHGPTVTVDTACSSSLVAIHLACQALRQGECSLALAGGVTLMATPAPFISFSRQRALAPDGRCRSFSAEANGSSWAEGAGMLLLERLSDATRNGHPVLAVVRGSAVNQDGKSQGLTAPNGPAQERVILQALESARLTPADVDAVEAHGTGTTLGDPIEAHALLATYGRARPQERPLWLGSLKSNVGHTQAAAGVGGVIKMVLAMQHGLLPKSLHAGNPSPHIDWAAGAMRLLNESVAWSENGRPRRAGVSSFGVSGTNAHLVLEQAAAGESSAPGVAGEQAAAVLPDLPVVLSAKSEGALRAQAERLRAHLVDHPDLRLADVAYSLATSRSHFEHRAVLVARDNVALRDDLDALARGQSTARLVTHPSTHSGKRVFVFPGQGSQWRAMARALLDSSHVFRDELQACERAFSPYVDWSLLDVLRGTADGGADGADSWMDRVDVVQPALFAVMVALAALWRACGVVPDAVVGHSQGEIAAAYVAGALSLEDAAKIVTLRSQSLTRLAGKGAMAAVELDVDALHAYLAPLDDRISIAAVNGPRSTLISGDPDAVDALLRELDTAHVFARKVRVDYASHSPYIDAVQAELLSRLDGLSPRSGAIPFYSTVTGGRLDGASLDADYWYRNLRQTVLFAQATQCLLQDGYPFFIESSPHPVLTLALHETAAQAQVPATAVGTLRRDQGDAARFLLSLGELHAAGLPVDWQRFFQPWAPRRIALPTYAFQRERFWLQARSSRQADVASAGLTSAEHPLLGASTAVADSGGYLFSGRLSLAEHPWLSGHRVFDSVILPGTAFVEMALVSAHRVGLDRVEELTLEAPLALPSHSPKAAVLLQLAVGAPDSTGRRSLTFHARHHDAPEDAWTRHASGWLAPDASASTLAQSNTAEGFPASAAANDFDSQFEVDLRDWPPPGATPLALEGLYERLADAGLTYGPDFQGLRAAFERDGELFAEVALPEDLAEQARRFVLHPALFDAALHALFVGAHGAVPDIALPFAWSDYSARTIGAPAVRVRFRHLADGGVAADVADAAGEPMARLRGLASRPISPERFRHALAPDPLLRVEWTEVNDASRERLEGELRGAHGASSAPRHWAVLGDPSWAPDLVQLHPYADLDSLRDALERGAAVPDVVLAPFVAPHEDEDVIGAAHHATAGALALLRTWLAEQRFASSRLVLLTRGAIAARPEDEVSDLAHAPLWGLVRSAQSEHPDVPIVLVDTDGTTASGPALFSIVDPRAVPPGLDSENQLAVREGRCFVPRLARRAPPASSASSTVSASSAPRLLDPEGTVLITGGTGTLGSLLARHLVQNHGVRHLLLVSRQGPAAPGAERLAGELEEAGARVRLAACDVADRGALRELVASLPDERPLTAVVHAAGVLDDGVLGSLTSEQLHSVLRVKLDAAWHLHELTKAREPSAFVLFSSLAGVFGNPGQANYAAANVFLDALAHHRRARGLPALSLDWGYWADTSALTGQLTDADIRRLARGGLRSFSSKDALALFDAALALPDATLAGPDAALVAARFDFAALGKGAPHEGALPPLLRGLVRAIAPRPFASSERAASSLQQRLLALPPDDRGQALLALVRAEVGRVLGIPSSGTLEPHRPLHELGLDSLMALELRNRLSAATGLRLHATVLFDHPSPAALTRFLSTLLLDGVTAPSALRRTRSLPRTAPIEDDPIVIVAMGCRYPGGVRSPEDLWELLREGRDAISGFPQNRGWDLDTLYDPDPDAHGKCYTREGGFLHDADLFDPAFFGISPRETLAIDPQQRLLLETSWEAIERAGIDPDSLRGSQTGVFAGVMYGDYGARVGHAPDDLEGYLVLGSSGSVASGRIAYTFGLHGPTVTVDTACSSSLVAIHLACQALRQGECSLALAGGVTVMASPGLFVAFSRQRGLSPDGRCKSFSAEADGAAWAEGAGMLLLERLSDATRNGHPILAVVRGSAVNQDGKSQGLTAPNGPAQERVILQALDHARLTPADIDAVEAHGTGTTLGDPIEAHALLATYGRARPQERPLWLGSLKSNVGHTQAAAGVGGVIKMVLAMQHGVLPKTLHAGNPSPHIDWAAGAMRLLNESVAWSENGRPRRAGVSSFGVSGTNAHLVLEQAPGVPSVPAGESAVLPDLPVVLSAKSEGALRAQAERLRAHLVDHPDLRLADVAYSLATSRSHFEHRAVLVARDNVALRDDLDALARGQSTARLVTHPSTHSGKRVFVFPGQGSQWRAMARALLDSSHVFRDELQACERAFSPYVDWSLLDVLRGTADGGADGADSWMDRVDVVQPALFAVMVALAALWRACGVVPDAVVGHSQGEIAAAYVAGALSLEDAAKIVTLRSQSLTRLAGNGAMAAVELDVDALHAYLAPLDDRISIAAVNGPRSTLISGDPDAVDALLRKLDTAHVFARKVRVDYASHSPYVDAVQAELLSRLDGLSPRSGAIPFYSTVTGGRLDGASLDADYWYRNLRQTVLFAQATQCLLQDGYPFFIESSPHPVLTLALHETAAQAQVPATAVGTLRRDQGDAARFLLSLGELHAAGLPVDWQRFFQPWAPRRIALPTYAFQRERFWLQARSSRQADVASAGLTSAEHPLLGASTAVADSGGYLFSGRLSLAEHPWLSGHRVFDSVILPGTAFVEMALVSAHRVGLDRVEELTLEAPLALPSHSPKAAVLLQLAVGAPDSTGRRSLTFHARHHDAPEDAWTRHASGWLAPDAPAGTSAQRDAAEGFPASAAANDFDSPFEVDLRDWPPPGATPLALEGLYERLADAGLTYGPDFQGLRAAFERDGELFAEVALPDARSEDAARFTLHPALFDSALHVLAAQSLRDAKGVHLPFAWADVALRSAFASSLRVRLQPRPIEGTVALFLADTTGEPLARVNTLTTRPVAPELLRAAGHHLPLLRLDWTQLPNERPSLSENVRSLNLRLEHGTALSALDALSSHEPDGLPHLLVVRCSASPADGSALIASAHQAAAGALALLQRWLADERLASRPLVFLTQRAIATHAGDDVADLVHASLWGLVRSAQNENPQHPLFLLDTDEHHASADALDSVLVALTKTGAWRGEPQLALRDGHLRVPRLARLTPSSSLSSQTPSSLSLSSPTPSSPITDLHEGTVLVTGGTGTLGTLLARHLVRSWGVRHLLLVSRQGPTAQGADALQRELEAAGAHVTIAAGDVSQRSALEALLATIPPEHPLTALFHTAGALDDGVLSSLTTERLQTPLRAKLDAALHLHELTQHLPLRAFVLYSSLAGVFGSPGQANYAAANVFLDALAHHRKSRGLPALSLDWGYWADTSALTANLTDSDRARFLRSGVQPLASNEALTLLDLALARPEPALVAARFDLAPSRQQPTPALLRDLVRPALSRPRATNTQTSSSLEQRLLAASPQDRDRALLDLVSTEVADVLGIASSVALEPHRPLHELGLDSLMALELRNRLSAATGLRLHATVLFDHPSPAALARFLSTLLLDRAPTPSTLRRTRSLPRTAPIEDDPIVIVAMGCRYPGGVRSPEDLWELLREGRDAISGFPQNRGWDLDALYDPDPDAHGKCYTREGGFLYDADLFDPAFFGISPRETLAIDPQQRLLLETSWEAIERAGVDPISLHGSQTGVFVGVMYNDYGARLLHGPDDLEGYISMGSSASIASGRIAYTFGFHGPTVTVDTACSSSLVAIHLACQALRQGECSLALAGGVTVMASPGILVTSSRQRALSPDGRCKSFSAEADGAAWAEGAGMLLLERLSDATRNGHPILAVVRGSAVNQDGKSQGLTAPNGPAQERVILQALDHARLTPADVDAVEAHGTGTTLGDPIEAHALLATYGQARSEERPLWLGSLKSNVGHTQAAAGVGGVIKMVLAMQHGVLPKTLHAGNPSPHIDWAAGAMRLLNEPVAWPENGHPRRAGVSSFGVSGTNAHVVLEQAPSWLPSVASPASVVAVASSALPRVPVVLSAKSEVALRAQAERLRVHLVDHPELELADVAYSLATSRSHFEHRAAMVAHDRITLASALESIVQGRTFAGVVGAGIARAGKLAVLFTGQGSQRTAMGRALYETFPVFHDAFDTICARLDGELDIARASGTAESSHPASHPPWPSLRDMLLADEGSEEASRLDQTAFAQTGLFALEVALFRLLESYGLGADLLLGHSIGELVAAHVAGVLALEDACRLVGARARLMQALPQGGTMLTVQASEDEVRGALDGEPGAGIATIAAVNAPASTVVSGDGDAVLRVEKHFAALGRKTSRLRVSHAFHSHHMDGMLEDFRRVAASLTYERPRIPVVSNVTGNLAEADALCSPEYWVEHVRRTVRFRDGLETLHLEGARTFLELGPSGVLSALARETLPDDGQSIAFVPTLRKDRPDGDAWIEALGALHARGHRLEWDAFFRPWHPRRVPLPTYAFQRERFWLDAPAAPNTDVASVGLTSAEHPLLGAALALAGSEAVVFTNRLSLAEHPWLSGHRVFDSVILPGTAFVEMALVSAHRVGLDRVEELTLEAPLALPSHSPKAAVLLQLAVGAPDSTGRRSLTFHARHHDAPEDAWTRHASGWLAPDASASTLAQSNTAEGFPASAAANDFDSQFEVDLRDWPPPGATPLALDGLYERLADAGLTYGPDFQGLRAAFERDGELFAEVALPDVRSEDAARFTLHPALFDSALHVLAAQSLRDAKGVHLPFAWADVALRSAFASSLRVRLQPRPIEGTVALFLADTTGEPLARVNTLTTRPVAPELLRAAGHHLPLLRLDWTQLPNERPSLSENVRSLNLRLEHGTALSALDALSSHEPDGLPHLLVVRCSASPADGSALIASAHQAAAGALALLQRWLADERLASRPLVFLTQRAIATHARDDVADLVHASLWGLVRSAQNENPQHPLFLLDTDEHHASADALDSVLVALTKTGAWRGEHQLALRDGHLRVPRLARLTPSSSLSSQTPSSLSLSSPTPSSPITDLHEGTVLVTGGTGTLGTLLARHLVRSWGVRHLLLVSRQGPTAQGADALQRELEAAGAHVTIAAGDVSQRSALEALLATIPPSTPSPHSFTPPAHSTMASSPLSQPSDSRPPCAPSSTPPSTSTSSPNISPSAPSSSIRPSPASSAARAKPTTPPPTSSWTPSPTIANPADSPRSPSTGATGPTPAPSPPTSPTPIVHASSAPAFNPSPPTKRSPCSTSPSPAPSPHSSPHASTSRPHANSPHPPCCAISSDPPFRAPVPPTPRRLRPSSSACSPRPPKIATARCSISCPRRWRTSYGLRRWQPSSRIVICRSSASTP</sequence>
<feature type="domain" description="Ketosynthase family 3 (KS3)" evidence="7">
    <location>
        <begin position="3674"/>
        <end position="4100"/>
    </location>
</feature>
<evidence type="ECO:0000256" key="4">
    <source>
        <dbReference type="PROSITE-ProRule" id="PRU01363"/>
    </source>
</evidence>
<keyword evidence="3" id="KW-0808">Transferase</keyword>
<dbReference type="InterPro" id="IPR050091">
    <property type="entry name" value="PKS_NRPS_Biosynth_Enz"/>
</dbReference>
<evidence type="ECO:0000259" key="8">
    <source>
        <dbReference type="PROSITE" id="PS52019"/>
    </source>
</evidence>
<feature type="region of interest" description="N-terminal hotdog fold" evidence="4">
    <location>
        <begin position="4604"/>
        <end position="4731"/>
    </location>
</feature>
<dbReference type="Pfam" id="PF02801">
    <property type="entry name" value="Ketoacyl-synt_C"/>
    <property type="match status" value="3"/>
</dbReference>
<dbReference type="InterPro" id="IPR057326">
    <property type="entry name" value="KR_dom"/>
</dbReference>
<feature type="region of interest" description="C-terminal hotdog fold" evidence="4">
    <location>
        <begin position="2937"/>
        <end position="3076"/>
    </location>
</feature>
<dbReference type="InterPro" id="IPR014030">
    <property type="entry name" value="Ketoacyl_synth_N"/>
</dbReference>
<dbReference type="Gene3D" id="3.40.50.720">
    <property type="entry name" value="NAD(P)-binding Rossmann-like Domain"/>
    <property type="match status" value="3"/>
</dbReference>
<dbReference type="InterPro" id="IPR049551">
    <property type="entry name" value="PKS_DH_C"/>
</dbReference>
<evidence type="ECO:0000256" key="1">
    <source>
        <dbReference type="ARBA" id="ARBA00022450"/>
    </source>
</evidence>
<dbReference type="InterPro" id="IPR020807">
    <property type="entry name" value="PKS_DH"/>
</dbReference>
<dbReference type="Pfam" id="PF22953">
    <property type="entry name" value="SpnB_Rossmann"/>
    <property type="match status" value="3"/>
</dbReference>
<feature type="domain" description="Carrier" evidence="6">
    <location>
        <begin position="3575"/>
        <end position="3650"/>
    </location>
</feature>
<feature type="active site" description="Proton donor; for dehydratase activity" evidence="4">
    <location>
        <position position="4828"/>
    </location>
</feature>
<dbReference type="SUPFAM" id="SSF52151">
    <property type="entry name" value="FabD/lysophospholipase-like"/>
    <property type="match status" value="3"/>
</dbReference>
<dbReference type="SMART" id="SM00823">
    <property type="entry name" value="PKS_PP"/>
    <property type="match status" value="2"/>
</dbReference>
<dbReference type="Pfam" id="PF00109">
    <property type="entry name" value="ketoacyl-synt"/>
    <property type="match status" value="3"/>
</dbReference>
<dbReference type="SUPFAM" id="SSF51735">
    <property type="entry name" value="NAD(P)-binding Rossmann-fold domains"/>
    <property type="match status" value="6"/>
</dbReference>
<dbReference type="InterPro" id="IPR014031">
    <property type="entry name" value="Ketoacyl_synth_C"/>
</dbReference>
<dbReference type="Gene3D" id="3.40.366.10">
    <property type="entry name" value="Malonyl-Coenzyme A Acyl Carrier Protein, domain 2"/>
    <property type="match status" value="3"/>
</dbReference>
<dbReference type="SMART" id="SM00822">
    <property type="entry name" value="PKS_KR"/>
    <property type="match status" value="2"/>
</dbReference>
<dbReference type="CDD" id="cd00833">
    <property type="entry name" value="PKS"/>
    <property type="match status" value="3"/>
</dbReference>
<feature type="compositionally biased region" description="Polar residues" evidence="5">
    <location>
        <begin position="5220"/>
        <end position="5230"/>
    </location>
</feature>
<feature type="region of interest" description="Disordered" evidence="5">
    <location>
        <begin position="5201"/>
        <end position="5402"/>
    </location>
</feature>
<dbReference type="InterPro" id="IPR016035">
    <property type="entry name" value="Acyl_Trfase/lysoPLipase"/>
</dbReference>
<organism evidence="9 10">
    <name type="scientific">Pendulispora albinea</name>
    <dbReference type="NCBI Taxonomy" id="2741071"/>
    <lineage>
        <taxon>Bacteria</taxon>
        <taxon>Pseudomonadati</taxon>
        <taxon>Myxococcota</taxon>
        <taxon>Myxococcia</taxon>
        <taxon>Myxococcales</taxon>
        <taxon>Sorangiineae</taxon>
        <taxon>Pendulisporaceae</taxon>
        <taxon>Pendulispora</taxon>
    </lineage>
</organism>
<dbReference type="InterPro" id="IPR016036">
    <property type="entry name" value="Malonyl_transacylase_ACP-bd"/>
</dbReference>
<dbReference type="Proteomes" id="UP001370348">
    <property type="component" value="Chromosome"/>
</dbReference>
<feature type="active site" description="Proton acceptor; for dehydratase activity" evidence="4">
    <location>
        <position position="2806"/>
    </location>
</feature>
<dbReference type="Gene3D" id="1.10.1200.10">
    <property type="entry name" value="ACP-like"/>
    <property type="match status" value="2"/>
</dbReference>
<feature type="active site" description="Proton donor; for dehydratase activity" evidence="4">
    <location>
        <position position="2998"/>
    </location>
</feature>
<dbReference type="InterPro" id="IPR014043">
    <property type="entry name" value="Acyl_transferase_dom"/>
</dbReference>
<evidence type="ECO:0000313" key="9">
    <source>
        <dbReference type="EMBL" id="WXB19582.1"/>
    </source>
</evidence>
<dbReference type="InterPro" id="IPR036291">
    <property type="entry name" value="NAD(P)-bd_dom_sf"/>
</dbReference>
<dbReference type="Gene3D" id="3.10.129.110">
    <property type="entry name" value="Polyketide synthase dehydratase"/>
    <property type="match status" value="3"/>
</dbReference>
<dbReference type="Pfam" id="PF14765">
    <property type="entry name" value="PS-DH"/>
    <property type="match status" value="3"/>
</dbReference>
<dbReference type="SUPFAM" id="SSF53901">
    <property type="entry name" value="Thiolase-like"/>
    <property type="match status" value="3"/>
</dbReference>
<feature type="domain" description="PKS/mFAS DH" evidence="8">
    <location>
        <begin position="2774"/>
        <end position="3076"/>
    </location>
</feature>
<feature type="compositionally biased region" description="Pro residues" evidence="5">
    <location>
        <begin position="5306"/>
        <end position="5315"/>
    </location>
</feature>
<dbReference type="InterPro" id="IPR049900">
    <property type="entry name" value="PKS_mFAS_DH"/>
</dbReference>
<dbReference type="InterPro" id="IPR020806">
    <property type="entry name" value="PKS_PP-bd"/>
</dbReference>
<dbReference type="Pfam" id="PF00698">
    <property type="entry name" value="Acyl_transf_1"/>
    <property type="match status" value="3"/>
</dbReference>
<evidence type="ECO:0000256" key="3">
    <source>
        <dbReference type="ARBA" id="ARBA00022679"/>
    </source>
</evidence>
<feature type="region of interest" description="N-terminal hotdog fold" evidence="4">
    <location>
        <begin position="2774"/>
        <end position="2901"/>
    </location>
</feature>
<dbReference type="Pfam" id="PF22621">
    <property type="entry name" value="CurL-like_PKS_C"/>
    <property type="match status" value="3"/>
</dbReference>
<feature type="compositionally biased region" description="Low complexity" evidence="5">
    <location>
        <begin position="5201"/>
        <end position="5219"/>
    </location>
</feature>
<dbReference type="Gene3D" id="3.40.47.10">
    <property type="match status" value="3"/>
</dbReference>
<feature type="domain" description="Ketosynthase family 3 (KS3)" evidence="7">
    <location>
        <begin position="37"/>
        <end position="463"/>
    </location>
</feature>
<evidence type="ECO:0000256" key="2">
    <source>
        <dbReference type="ARBA" id="ARBA00022553"/>
    </source>
</evidence>
<evidence type="ECO:0000256" key="5">
    <source>
        <dbReference type="SAM" id="MobiDB-lite"/>
    </source>
</evidence>
<dbReference type="InterPro" id="IPR042104">
    <property type="entry name" value="PKS_dehydratase_sf"/>
</dbReference>
<keyword evidence="2" id="KW-0597">Phosphoprotein</keyword>
<feature type="region of interest" description="C-terminal hotdog fold" evidence="4">
    <location>
        <begin position="4767"/>
        <end position="4906"/>
    </location>
</feature>
<feature type="active site" description="Proton donor; for dehydratase activity" evidence="4">
    <location>
        <position position="1170"/>
    </location>
</feature>
<dbReference type="Gene3D" id="3.30.70.3290">
    <property type="match status" value="3"/>
</dbReference>
<dbReference type="EMBL" id="CP089984">
    <property type="protein sequence ID" value="WXB19582.1"/>
    <property type="molecule type" value="Genomic_DNA"/>
</dbReference>
<feature type="domain" description="Ketosynthase family 3 (KS3)" evidence="7">
    <location>
        <begin position="1870"/>
        <end position="2296"/>
    </location>
</feature>
<keyword evidence="1" id="KW-0596">Phosphopantetheine</keyword>
<reference evidence="9 10" key="1">
    <citation type="submission" date="2021-12" db="EMBL/GenBank/DDBJ databases">
        <title>Discovery of the Pendulisporaceae a myxobacterial family with distinct sporulation behavior and unique specialized metabolism.</title>
        <authorList>
            <person name="Garcia R."/>
            <person name="Popoff A."/>
            <person name="Bader C.D."/>
            <person name="Loehr J."/>
            <person name="Walesch S."/>
            <person name="Walt C."/>
            <person name="Boldt J."/>
            <person name="Bunk B."/>
            <person name="Haeckl F.J.F.P.J."/>
            <person name="Gunesch A.P."/>
            <person name="Birkelbach J."/>
            <person name="Nuebel U."/>
            <person name="Pietschmann T."/>
            <person name="Bach T."/>
            <person name="Mueller R."/>
        </authorList>
    </citation>
    <scope>NUCLEOTIDE SEQUENCE [LARGE SCALE GENOMIC DNA]</scope>
    <source>
        <strain evidence="9 10">MSr11954</strain>
    </source>
</reference>
<dbReference type="SUPFAM" id="SSF47336">
    <property type="entry name" value="ACP-like"/>
    <property type="match status" value="2"/>
</dbReference>
<feature type="active site" description="Proton acceptor; for dehydratase activity" evidence="4">
    <location>
        <position position="978"/>
    </location>
</feature>
<dbReference type="SMART" id="SM00826">
    <property type="entry name" value="PKS_DH"/>
    <property type="match status" value="3"/>
</dbReference>
<dbReference type="Pfam" id="PF08659">
    <property type="entry name" value="KR"/>
    <property type="match status" value="3"/>
</dbReference>
<dbReference type="InterPro" id="IPR013968">
    <property type="entry name" value="PKS_KR"/>
</dbReference>
<dbReference type="PANTHER" id="PTHR43775">
    <property type="entry name" value="FATTY ACID SYNTHASE"/>
    <property type="match status" value="1"/>
</dbReference>
<feature type="domain" description="Carrier" evidence="6">
    <location>
        <begin position="1771"/>
        <end position="1846"/>
    </location>
</feature>
<dbReference type="Gene3D" id="3.40.50.11460">
    <property type="match status" value="1"/>
</dbReference>
<dbReference type="PROSITE" id="PS00012">
    <property type="entry name" value="PHOSPHOPANTETHEINE"/>
    <property type="match status" value="2"/>
</dbReference>
<feature type="active site" description="Proton acceptor; for dehydratase activity" evidence="4">
    <location>
        <position position="4636"/>
    </location>
</feature>
<keyword evidence="10" id="KW-1185">Reference proteome</keyword>
<dbReference type="SMART" id="SM01294">
    <property type="entry name" value="PKS_PP_betabranch"/>
    <property type="match status" value="2"/>
</dbReference>
<feature type="compositionally biased region" description="Low complexity" evidence="5">
    <location>
        <begin position="5280"/>
        <end position="5305"/>
    </location>
</feature>
<feature type="compositionally biased region" description="Low complexity" evidence="5">
    <location>
        <begin position="3266"/>
        <end position="3290"/>
    </location>
</feature>
<feature type="region of interest" description="C-terminal hotdog fold" evidence="4">
    <location>
        <begin position="1109"/>
        <end position="1247"/>
    </location>
</feature>
<feature type="domain" description="PKS/mFAS DH" evidence="8">
    <location>
        <begin position="946"/>
        <end position="1247"/>
    </location>
</feature>
<feature type="region of interest" description="N-terminal hotdog fold" evidence="4">
    <location>
        <begin position="946"/>
        <end position="1073"/>
    </location>
</feature>
<dbReference type="InterPro" id="IPR018201">
    <property type="entry name" value="Ketoacyl_synth_AS"/>
</dbReference>
<feature type="compositionally biased region" description="Low complexity" evidence="5">
    <location>
        <begin position="5097"/>
        <end position="5120"/>
    </location>
</feature>
<feature type="region of interest" description="Disordered" evidence="5">
    <location>
        <begin position="5097"/>
        <end position="5124"/>
    </location>
</feature>
<dbReference type="PROSITE" id="PS52019">
    <property type="entry name" value="PKS_MFAS_DH"/>
    <property type="match status" value="3"/>
</dbReference>
<feature type="domain" description="PKS/mFAS DH" evidence="8">
    <location>
        <begin position="4604"/>
        <end position="4906"/>
    </location>
</feature>
<proteinExistence type="predicted"/>
<dbReference type="Pfam" id="PF21089">
    <property type="entry name" value="PKS_DH_N"/>
    <property type="match status" value="3"/>
</dbReference>
<dbReference type="SUPFAM" id="SSF55048">
    <property type="entry name" value="Probable ACP-binding domain of malonyl-CoA ACP transacylase"/>
    <property type="match status" value="3"/>
</dbReference>
<dbReference type="PROSITE" id="PS50075">
    <property type="entry name" value="CARRIER"/>
    <property type="match status" value="2"/>
</dbReference>
<dbReference type="SMART" id="SM00827">
    <property type="entry name" value="PKS_AT"/>
    <property type="match status" value="3"/>
</dbReference>
<dbReference type="InterPro" id="IPR049552">
    <property type="entry name" value="PKS_DH_N"/>
</dbReference>
<dbReference type="InterPro" id="IPR020841">
    <property type="entry name" value="PKS_Beta-ketoAc_synthase_dom"/>
</dbReference>
<accession>A0ABZ2MAR7</accession>
<dbReference type="PANTHER" id="PTHR43775:SF51">
    <property type="entry name" value="INACTIVE PHENOLPHTHIOCEROL SYNTHESIS POLYKETIDE SYNTHASE TYPE I PKS1-RELATED"/>
    <property type="match status" value="1"/>
</dbReference>
<dbReference type="InterPro" id="IPR055123">
    <property type="entry name" value="SpnB-like_Rossmann"/>
</dbReference>
<protein>
    <submittedName>
        <fullName evidence="9">SDR family NAD(P)-dependent oxidoreductase</fullName>
    </submittedName>
</protein>
<evidence type="ECO:0000259" key="6">
    <source>
        <dbReference type="PROSITE" id="PS50075"/>
    </source>
</evidence>
<dbReference type="CDD" id="cd08956">
    <property type="entry name" value="KR_3_FAS_SDR_x"/>
    <property type="match status" value="2"/>
</dbReference>
<dbReference type="Pfam" id="PF00550">
    <property type="entry name" value="PP-binding"/>
    <property type="match status" value="2"/>
</dbReference>
<gene>
    <name evidence="9" type="ORF">LZC94_20440</name>
</gene>
<dbReference type="InterPro" id="IPR016039">
    <property type="entry name" value="Thiolase-like"/>
</dbReference>
<dbReference type="InterPro" id="IPR036736">
    <property type="entry name" value="ACP-like_sf"/>
</dbReference>
<dbReference type="PROSITE" id="PS52004">
    <property type="entry name" value="KS3_2"/>
    <property type="match status" value="3"/>
</dbReference>
<feature type="compositionally biased region" description="Low complexity" evidence="5">
    <location>
        <begin position="5350"/>
        <end position="5359"/>
    </location>
</feature>
<dbReference type="InterPro" id="IPR006162">
    <property type="entry name" value="Ppantetheine_attach_site"/>
</dbReference>
<dbReference type="SMART" id="SM00825">
    <property type="entry name" value="PKS_KS"/>
    <property type="match status" value="3"/>
</dbReference>